<keyword evidence="10" id="KW-1185">Reference proteome</keyword>
<comment type="subcellular location">
    <subcellularLocation>
        <location evidence="1">Cell membrane</location>
        <topology evidence="1">Multi-pass membrane protein</topology>
    </subcellularLocation>
    <subcellularLocation>
        <location evidence="6">Membrane</location>
        <topology evidence="6">Multi-pass membrane protein</topology>
    </subcellularLocation>
</comment>
<accession>A0A7W4Z947</accession>
<dbReference type="PANTHER" id="PTHR30433">
    <property type="entry name" value="CHEMOTAXIS PROTEIN MOTA"/>
    <property type="match status" value="1"/>
</dbReference>
<evidence type="ECO:0000256" key="2">
    <source>
        <dbReference type="ARBA" id="ARBA00022475"/>
    </source>
</evidence>
<name>A0A7W4Z947_9GAMM</name>
<comment type="caution">
    <text evidence="9">The sequence shown here is derived from an EMBL/GenBank/DDBJ whole genome shotgun (WGS) entry which is preliminary data.</text>
</comment>
<reference evidence="9 10" key="1">
    <citation type="submission" date="2020-08" db="EMBL/GenBank/DDBJ databases">
        <title>Genomic Encyclopedia of Type Strains, Phase III (KMG-III): the genomes of soil and plant-associated and newly described type strains.</title>
        <authorList>
            <person name="Whitman W."/>
        </authorList>
    </citation>
    <scope>NUCLEOTIDE SEQUENCE [LARGE SCALE GENOMIC DNA]</scope>
    <source>
        <strain evidence="9 10">CECT 8799</strain>
    </source>
</reference>
<proteinExistence type="inferred from homology"/>
<dbReference type="AlphaFoldDB" id="A0A7W4Z947"/>
<gene>
    <name evidence="9" type="ORF">FHS09_002105</name>
</gene>
<keyword evidence="4 7" id="KW-1133">Transmembrane helix</keyword>
<evidence type="ECO:0000256" key="5">
    <source>
        <dbReference type="ARBA" id="ARBA00023136"/>
    </source>
</evidence>
<evidence type="ECO:0000313" key="10">
    <source>
        <dbReference type="Proteomes" id="UP000535937"/>
    </source>
</evidence>
<comment type="similarity">
    <text evidence="6">Belongs to the exbB/tolQ family.</text>
</comment>
<dbReference type="GO" id="GO:0005886">
    <property type="term" value="C:plasma membrane"/>
    <property type="evidence" value="ECO:0007669"/>
    <property type="project" value="UniProtKB-SubCell"/>
</dbReference>
<keyword evidence="6" id="KW-0653">Protein transport</keyword>
<keyword evidence="6" id="KW-0813">Transport</keyword>
<dbReference type="InterPro" id="IPR002898">
    <property type="entry name" value="MotA_ExbB_proton_chnl"/>
</dbReference>
<evidence type="ECO:0000256" key="6">
    <source>
        <dbReference type="RuleBase" id="RU004057"/>
    </source>
</evidence>
<evidence type="ECO:0000256" key="7">
    <source>
        <dbReference type="SAM" id="Phobius"/>
    </source>
</evidence>
<dbReference type="InterPro" id="IPR047055">
    <property type="entry name" value="MotA-like"/>
</dbReference>
<dbReference type="Pfam" id="PF01618">
    <property type="entry name" value="MotA_ExbB"/>
    <property type="match status" value="1"/>
</dbReference>
<feature type="transmembrane region" description="Helical" evidence="7">
    <location>
        <begin position="199"/>
        <end position="221"/>
    </location>
</feature>
<feature type="transmembrane region" description="Helical" evidence="7">
    <location>
        <begin position="20"/>
        <end position="39"/>
    </location>
</feature>
<dbReference type="RefSeq" id="WP_183459493.1">
    <property type="nucleotide sequence ID" value="NZ_JACHWZ010000008.1"/>
</dbReference>
<protein>
    <submittedName>
        <fullName evidence="9">Chemotaxis protein MotA</fullName>
    </submittedName>
</protein>
<evidence type="ECO:0000256" key="1">
    <source>
        <dbReference type="ARBA" id="ARBA00004651"/>
    </source>
</evidence>
<organism evidence="9 10">
    <name type="scientific">Microbulbifer rhizosphaerae</name>
    <dbReference type="NCBI Taxonomy" id="1562603"/>
    <lineage>
        <taxon>Bacteria</taxon>
        <taxon>Pseudomonadati</taxon>
        <taxon>Pseudomonadota</taxon>
        <taxon>Gammaproteobacteria</taxon>
        <taxon>Cellvibrionales</taxon>
        <taxon>Microbulbiferaceae</taxon>
        <taxon>Microbulbifer</taxon>
    </lineage>
</organism>
<sequence length="269" mass="29926">MNSLLNKEYLTVSKKRFDPITVVFSVGLLVAVLFNAVGMDLGAGTDSQELILFNDFRSFFFVVGGTLGVLLFQFDLETLVKTIILVLRSFFANPVKHLNPTIEELDETIIKSRSIMDLREGKEITGELLNDIIYMIRQKLFYEEIEDFVGNRIATIFMGRKTAAALLNKGAKVAPALGLLGTVIGLIEVLQSLDDPASIGPAMSLALMTTAFGSVLGSLVFTPLAGRLEHHNSIYVETHKLLMNRISVLIRREDRLLDMTKMNRKVDET</sequence>
<feature type="transmembrane region" description="Helical" evidence="7">
    <location>
        <begin position="59"/>
        <end position="80"/>
    </location>
</feature>
<feature type="domain" description="MotA/TolQ/ExbB proton channel" evidence="8">
    <location>
        <begin position="140"/>
        <end position="234"/>
    </location>
</feature>
<dbReference type="GO" id="GO:0006935">
    <property type="term" value="P:chemotaxis"/>
    <property type="evidence" value="ECO:0007669"/>
    <property type="project" value="InterPro"/>
</dbReference>
<evidence type="ECO:0000256" key="3">
    <source>
        <dbReference type="ARBA" id="ARBA00022692"/>
    </source>
</evidence>
<dbReference type="EMBL" id="JACHWZ010000008">
    <property type="protein sequence ID" value="MBB3061272.1"/>
    <property type="molecule type" value="Genomic_DNA"/>
</dbReference>
<keyword evidence="3 7" id="KW-0812">Transmembrane</keyword>
<feature type="transmembrane region" description="Helical" evidence="7">
    <location>
        <begin position="173"/>
        <end position="193"/>
    </location>
</feature>
<evidence type="ECO:0000256" key="4">
    <source>
        <dbReference type="ARBA" id="ARBA00022989"/>
    </source>
</evidence>
<dbReference type="PANTHER" id="PTHR30433:SF2">
    <property type="entry name" value="MOTILITY PROTEIN A"/>
    <property type="match status" value="1"/>
</dbReference>
<evidence type="ECO:0000313" key="9">
    <source>
        <dbReference type="EMBL" id="MBB3061272.1"/>
    </source>
</evidence>
<dbReference type="Proteomes" id="UP000535937">
    <property type="component" value="Unassembled WGS sequence"/>
</dbReference>
<evidence type="ECO:0000259" key="8">
    <source>
        <dbReference type="Pfam" id="PF01618"/>
    </source>
</evidence>
<keyword evidence="5 7" id="KW-0472">Membrane</keyword>
<dbReference type="GO" id="GO:0015031">
    <property type="term" value="P:protein transport"/>
    <property type="evidence" value="ECO:0007669"/>
    <property type="project" value="UniProtKB-KW"/>
</dbReference>
<keyword evidence="2" id="KW-1003">Cell membrane</keyword>
<dbReference type="GO" id="GO:0071978">
    <property type="term" value="P:bacterial-type flagellum-dependent swarming motility"/>
    <property type="evidence" value="ECO:0007669"/>
    <property type="project" value="InterPro"/>
</dbReference>